<feature type="transmembrane region" description="Helical" evidence="1">
    <location>
        <begin position="125"/>
        <end position="145"/>
    </location>
</feature>
<accession>A0A6G8IG90</accession>
<evidence type="ECO:0000313" key="2">
    <source>
        <dbReference type="EMBL" id="QIM51980.1"/>
    </source>
</evidence>
<feature type="transmembrane region" description="Helical" evidence="1">
    <location>
        <begin position="99"/>
        <end position="119"/>
    </location>
</feature>
<evidence type="ECO:0000256" key="1">
    <source>
        <dbReference type="SAM" id="Phobius"/>
    </source>
</evidence>
<reference evidence="2 3" key="1">
    <citation type="submission" date="2020-03" db="EMBL/GenBank/DDBJ databases">
        <title>Hydrogenophaga sp. nov. isolated from cyanobacterial mat.</title>
        <authorList>
            <person name="Thorat V."/>
            <person name="Kirdat K."/>
            <person name="Tiwarekar B."/>
            <person name="Costa E.D."/>
            <person name="Yadav A."/>
        </authorList>
    </citation>
    <scope>NUCLEOTIDE SEQUENCE [LARGE SCALE GENOMIC DNA]</scope>
    <source>
        <strain evidence="2 3">BA0156</strain>
    </source>
</reference>
<dbReference type="KEGG" id="hcz:G9Q37_07425"/>
<evidence type="ECO:0000313" key="3">
    <source>
        <dbReference type="Proteomes" id="UP000503162"/>
    </source>
</evidence>
<keyword evidence="1" id="KW-0472">Membrane</keyword>
<gene>
    <name evidence="2" type="ORF">G9Q37_07425</name>
</gene>
<keyword evidence="1" id="KW-0812">Transmembrane</keyword>
<dbReference type="RefSeq" id="WP_166226572.1">
    <property type="nucleotide sequence ID" value="NZ_CP049989.1"/>
</dbReference>
<dbReference type="Proteomes" id="UP000503162">
    <property type="component" value="Chromosome"/>
</dbReference>
<keyword evidence="3" id="KW-1185">Reference proteome</keyword>
<organism evidence="2 3">
    <name type="scientific">Hydrogenophaga crocea</name>
    <dbReference type="NCBI Taxonomy" id="2716225"/>
    <lineage>
        <taxon>Bacteria</taxon>
        <taxon>Pseudomonadati</taxon>
        <taxon>Pseudomonadota</taxon>
        <taxon>Betaproteobacteria</taxon>
        <taxon>Burkholderiales</taxon>
        <taxon>Comamonadaceae</taxon>
        <taxon>Hydrogenophaga</taxon>
    </lineage>
</organism>
<dbReference type="EMBL" id="CP049989">
    <property type="protein sequence ID" value="QIM51980.1"/>
    <property type="molecule type" value="Genomic_DNA"/>
</dbReference>
<name>A0A6G8IG90_9BURK</name>
<keyword evidence="1" id="KW-1133">Transmembrane helix</keyword>
<proteinExistence type="predicted"/>
<protein>
    <submittedName>
        <fullName evidence="2">Uncharacterized protein</fullName>
    </submittedName>
</protein>
<sequence length="198" mass="20390">MPVPITDWSFVHHPLFQSLVLPALACALALLALRALRPAWAPWGAALGLAAAFLVWPGPVWPPTAHAQWLPWVGLLALGAGLALARWPRAAAPLSRGRATAVLVTTGLLALALAALAGLGGSLLLAQLALMPAAALAVLLAAVWLPPKAGTRPGLAALLPLAAVLLALALLVAGQWRVAEAARGAPKTDDPYYTPGWR</sequence>
<feature type="transmembrane region" description="Helical" evidence="1">
    <location>
        <begin position="157"/>
        <end position="176"/>
    </location>
</feature>
<feature type="transmembrane region" description="Helical" evidence="1">
    <location>
        <begin position="69"/>
        <end position="87"/>
    </location>
</feature>
<dbReference type="AlphaFoldDB" id="A0A6G8IG90"/>
<feature type="transmembrane region" description="Helical" evidence="1">
    <location>
        <begin position="40"/>
        <end position="57"/>
    </location>
</feature>
<feature type="transmembrane region" description="Helical" evidence="1">
    <location>
        <begin position="15"/>
        <end position="33"/>
    </location>
</feature>